<dbReference type="Proteomes" id="UP000326659">
    <property type="component" value="Chromosome"/>
</dbReference>
<dbReference type="KEGG" id="pden:F1C79_22200"/>
<dbReference type="RefSeq" id="WP_151188614.1">
    <property type="nucleotide sequence ID" value="NZ_CP043626.1"/>
</dbReference>
<dbReference type="EMBL" id="CP043626">
    <property type="protein sequence ID" value="QEY74100.1"/>
    <property type="molecule type" value="Genomic_DNA"/>
</dbReference>
<dbReference type="NCBIfam" id="TIGR01634">
    <property type="entry name" value="tail_P2_I"/>
    <property type="match status" value="1"/>
</dbReference>
<sequence length="207" mass="23172">MADKPLLPGNATQLERLAAQALADIQRVPVPLRKLLNPDTCPTKLLPYLAWAFSVDRWDGAWPETAKRAAIRSAYFVHSRKGTIGALRRVVEPLGYLIEVREWWQLTPNGVPGTFSIVIGVLETGITDEMYQELSWLIDDARPLSRHLIGLAISLETQGDIYVSAAHYDGDVMTIYPYLPDQIETVGSFSLPGREHTIDTVSVYPWQ</sequence>
<dbReference type="InterPro" id="IPR006521">
    <property type="entry name" value="Tail_protein_I"/>
</dbReference>
<evidence type="ECO:0000313" key="2">
    <source>
        <dbReference type="Proteomes" id="UP000326659"/>
    </source>
</evidence>
<name>A0A9X7N317_PSEDE</name>
<gene>
    <name evidence="1" type="ORF">F1C79_22200</name>
</gene>
<dbReference type="Pfam" id="PF09684">
    <property type="entry name" value="Tail_P2_I"/>
    <property type="match status" value="1"/>
</dbReference>
<dbReference type="AlphaFoldDB" id="A0A9X7N317"/>
<organism evidence="1 2">
    <name type="scientific">Pseudomonas denitrificans</name>
    <dbReference type="NCBI Taxonomy" id="43306"/>
    <lineage>
        <taxon>Bacteria</taxon>
        <taxon>Pseudomonadati</taxon>
        <taxon>Pseudomonadota</taxon>
        <taxon>Gammaproteobacteria</taxon>
        <taxon>Pseudomonadales</taxon>
        <taxon>Pseudomonadaceae</taxon>
        <taxon>Halopseudomonas</taxon>
    </lineage>
</organism>
<accession>A0A9X7N317</accession>
<reference evidence="1 2" key="1">
    <citation type="submission" date="2019-09" db="EMBL/GenBank/DDBJ databases">
        <title>Prosopis cineraria nodule microbiome.</title>
        <authorList>
            <person name="Chaluvadi S.R."/>
            <person name="Ali R."/>
            <person name="Wang X."/>
        </authorList>
    </citation>
    <scope>NUCLEOTIDE SEQUENCE [LARGE SCALE GENOMIC DNA]</scope>
    <source>
        <strain evidence="1 2">BG1</strain>
    </source>
</reference>
<proteinExistence type="predicted"/>
<evidence type="ECO:0000313" key="1">
    <source>
        <dbReference type="EMBL" id="QEY74100.1"/>
    </source>
</evidence>
<protein>
    <submittedName>
        <fullName evidence="1">Phage tail protein I</fullName>
    </submittedName>
</protein>
<dbReference type="OrthoDB" id="90759at2"/>
<keyword evidence="2" id="KW-1185">Reference proteome</keyword>